<keyword evidence="3" id="KW-1185">Reference proteome</keyword>
<protein>
    <submittedName>
        <fullName evidence="2">Uncharacterized protein</fullName>
    </submittedName>
</protein>
<gene>
    <name evidence="2" type="ORF">EVAR_79975_1</name>
</gene>
<accession>A0A4C2AAM3</accession>
<reference evidence="2 3" key="1">
    <citation type="journal article" date="2019" name="Commun. Biol.">
        <title>The bagworm genome reveals a unique fibroin gene that provides high tensile strength.</title>
        <authorList>
            <person name="Kono N."/>
            <person name="Nakamura H."/>
            <person name="Ohtoshi R."/>
            <person name="Tomita M."/>
            <person name="Numata K."/>
            <person name="Arakawa K."/>
        </authorList>
    </citation>
    <scope>NUCLEOTIDE SEQUENCE [LARGE SCALE GENOMIC DNA]</scope>
</reference>
<evidence type="ECO:0000256" key="1">
    <source>
        <dbReference type="SAM" id="MobiDB-lite"/>
    </source>
</evidence>
<evidence type="ECO:0000313" key="2">
    <source>
        <dbReference type="EMBL" id="GBP96035.1"/>
    </source>
</evidence>
<evidence type="ECO:0000313" key="3">
    <source>
        <dbReference type="Proteomes" id="UP000299102"/>
    </source>
</evidence>
<feature type="region of interest" description="Disordered" evidence="1">
    <location>
        <begin position="1"/>
        <end position="44"/>
    </location>
</feature>
<sequence>MHQSGPRRVRAVDEAAKLQRNETRNSTPNSKRQAHGGSRARHRGGECFCGRAVTCAVTCADYFHATRLWDVETTTFVVRVTTCNCEVVHACNIARASEPIDDGRHSRLHS</sequence>
<comment type="caution">
    <text evidence="2">The sequence shown here is derived from an EMBL/GenBank/DDBJ whole genome shotgun (WGS) entry which is preliminary data.</text>
</comment>
<name>A0A4C2AAM3_EUMVA</name>
<feature type="compositionally biased region" description="Basic and acidic residues" evidence="1">
    <location>
        <begin position="10"/>
        <end position="23"/>
    </location>
</feature>
<organism evidence="2 3">
    <name type="scientific">Eumeta variegata</name>
    <name type="common">Bagworm moth</name>
    <name type="synonym">Eumeta japonica</name>
    <dbReference type="NCBI Taxonomy" id="151549"/>
    <lineage>
        <taxon>Eukaryota</taxon>
        <taxon>Metazoa</taxon>
        <taxon>Ecdysozoa</taxon>
        <taxon>Arthropoda</taxon>
        <taxon>Hexapoda</taxon>
        <taxon>Insecta</taxon>
        <taxon>Pterygota</taxon>
        <taxon>Neoptera</taxon>
        <taxon>Endopterygota</taxon>
        <taxon>Lepidoptera</taxon>
        <taxon>Glossata</taxon>
        <taxon>Ditrysia</taxon>
        <taxon>Tineoidea</taxon>
        <taxon>Psychidae</taxon>
        <taxon>Oiketicinae</taxon>
        <taxon>Eumeta</taxon>
    </lineage>
</organism>
<feature type="compositionally biased region" description="Basic residues" evidence="1">
    <location>
        <begin position="32"/>
        <end position="42"/>
    </location>
</feature>
<dbReference type="EMBL" id="BGZK01002724">
    <property type="protein sequence ID" value="GBP96035.1"/>
    <property type="molecule type" value="Genomic_DNA"/>
</dbReference>
<dbReference type="Proteomes" id="UP000299102">
    <property type="component" value="Unassembled WGS sequence"/>
</dbReference>
<dbReference type="AlphaFoldDB" id="A0A4C2AAM3"/>
<proteinExistence type="predicted"/>